<feature type="region of interest" description="Disordered" evidence="1">
    <location>
        <begin position="1"/>
        <end position="31"/>
    </location>
</feature>
<reference evidence="2" key="1">
    <citation type="submission" date="2016-01" db="EMBL/GenBank/DDBJ databases">
        <title>Reference transcriptome for the parasite Schistocephalus solidus: insights into the molecular evolution of parasitism.</title>
        <authorList>
            <person name="Hebert F.O."/>
            <person name="Grambauer S."/>
            <person name="Barber I."/>
            <person name="Landry C.R."/>
            <person name="Aubin-Horth N."/>
        </authorList>
    </citation>
    <scope>NUCLEOTIDE SEQUENCE</scope>
</reference>
<feature type="compositionally biased region" description="Basic and acidic residues" evidence="1">
    <location>
        <begin position="1"/>
        <end position="15"/>
    </location>
</feature>
<organism evidence="2">
    <name type="scientific">Schistocephalus solidus</name>
    <name type="common">Tapeworm</name>
    <dbReference type="NCBI Taxonomy" id="70667"/>
    <lineage>
        <taxon>Eukaryota</taxon>
        <taxon>Metazoa</taxon>
        <taxon>Spiralia</taxon>
        <taxon>Lophotrochozoa</taxon>
        <taxon>Platyhelminthes</taxon>
        <taxon>Cestoda</taxon>
        <taxon>Eucestoda</taxon>
        <taxon>Diphyllobothriidea</taxon>
        <taxon>Diphyllobothriidae</taxon>
        <taxon>Schistocephalus</taxon>
    </lineage>
</organism>
<dbReference type="EMBL" id="GEEE01009941">
    <property type="protein sequence ID" value="JAP53284.1"/>
    <property type="molecule type" value="Transcribed_RNA"/>
</dbReference>
<name>A0A0X3PNF6_SCHSO</name>
<proteinExistence type="predicted"/>
<protein>
    <submittedName>
        <fullName evidence="2">Uncharacterized protein</fullName>
    </submittedName>
</protein>
<evidence type="ECO:0000256" key="1">
    <source>
        <dbReference type="SAM" id="MobiDB-lite"/>
    </source>
</evidence>
<gene>
    <name evidence="2" type="ORF">TR129005</name>
</gene>
<evidence type="ECO:0000313" key="2">
    <source>
        <dbReference type="EMBL" id="JAP53284.1"/>
    </source>
</evidence>
<sequence length="179" mass="20167">MAKSKESKEKKEKKDKGKKKKDKKEKDNKEARVEEIRIRLVGDEDVISKIQALQSHEEIKFENTKFNVLSAMDANGTVQDLADDICLFCYDIRRPESLELLKTKLFDEAKYKMGKHSKYVVAAIGAEYRSKADDKTLVPAKALSDFATAKGTCGMEIFSSDSQLLAAGLTALKIREENK</sequence>
<dbReference type="AlphaFoldDB" id="A0A0X3PNF6"/>
<accession>A0A0X3PNF6</accession>